<feature type="transmembrane region" description="Helical" evidence="1">
    <location>
        <begin position="141"/>
        <end position="162"/>
    </location>
</feature>
<keyword evidence="1" id="KW-0472">Membrane</keyword>
<keyword evidence="3" id="KW-1185">Reference proteome</keyword>
<evidence type="ECO:0000313" key="2">
    <source>
        <dbReference type="EMBL" id="PIL28061.1"/>
    </source>
</evidence>
<keyword evidence="1" id="KW-0812">Transmembrane</keyword>
<keyword evidence="1" id="KW-1133">Transmembrane helix</keyword>
<protein>
    <submittedName>
        <fullName evidence="2">Uncharacterized protein</fullName>
    </submittedName>
</protein>
<feature type="transmembrane region" description="Helical" evidence="1">
    <location>
        <begin position="230"/>
        <end position="248"/>
    </location>
</feature>
<accession>A0A2G8S2T3</accession>
<gene>
    <name evidence="2" type="ORF">GSI_09813</name>
</gene>
<sequence length="359" mass="39277">MNAADGVPEWRLNLVIEDLDTLHTQLIVALLSTICIAIHTACAVYAVQTQMRRGWKGARKWLLFATAALYIATAAAWSTSLVGQFQSVIAIKSDLLGEDSFASVWITIQDYVGSGALTISVFIGDSIVWWRVWVLWNKNRLILIISLLVLFATLGLGVASYFVNGGGLFFTGRLGLTVIVLSLFSNLASTLLVGYKSWKHRMSAKSLHFTRVSSVNQVQRALMLLFESDIVYCILWTLVLSSEVWIITPNDQSKWLWTNIMEYFVEGCLVALVGIYPTLIIIVIALNKSKIEQQCTTSFVASAGLAPAALPLIEADIGTYSSEMVEGDARRRAAVLIGLSRDSDDASALTSTKGAADDV</sequence>
<feature type="transmembrane region" description="Helical" evidence="1">
    <location>
        <begin position="26"/>
        <end position="47"/>
    </location>
</feature>
<feature type="transmembrane region" description="Helical" evidence="1">
    <location>
        <begin position="111"/>
        <end position="134"/>
    </location>
</feature>
<evidence type="ECO:0000313" key="3">
    <source>
        <dbReference type="Proteomes" id="UP000230002"/>
    </source>
</evidence>
<dbReference type="Proteomes" id="UP000230002">
    <property type="component" value="Unassembled WGS sequence"/>
</dbReference>
<name>A0A2G8S2T3_9APHY</name>
<feature type="transmembrane region" description="Helical" evidence="1">
    <location>
        <begin position="174"/>
        <end position="195"/>
    </location>
</feature>
<organism evidence="2 3">
    <name type="scientific">Ganoderma sinense ZZ0214-1</name>
    <dbReference type="NCBI Taxonomy" id="1077348"/>
    <lineage>
        <taxon>Eukaryota</taxon>
        <taxon>Fungi</taxon>
        <taxon>Dikarya</taxon>
        <taxon>Basidiomycota</taxon>
        <taxon>Agaricomycotina</taxon>
        <taxon>Agaricomycetes</taxon>
        <taxon>Polyporales</taxon>
        <taxon>Polyporaceae</taxon>
        <taxon>Ganoderma</taxon>
    </lineage>
</organism>
<feature type="transmembrane region" description="Helical" evidence="1">
    <location>
        <begin position="260"/>
        <end position="286"/>
    </location>
</feature>
<reference evidence="2 3" key="1">
    <citation type="journal article" date="2015" name="Sci. Rep.">
        <title>Chromosome-level genome map provides insights into diverse defense mechanisms in the medicinal fungus Ganoderma sinense.</title>
        <authorList>
            <person name="Zhu Y."/>
            <person name="Xu J."/>
            <person name="Sun C."/>
            <person name="Zhou S."/>
            <person name="Xu H."/>
            <person name="Nelson D.R."/>
            <person name="Qian J."/>
            <person name="Song J."/>
            <person name="Luo H."/>
            <person name="Xiang L."/>
            <person name="Li Y."/>
            <person name="Xu Z."/>
            <person name="Ji A."/>
            <person name="Wang L."/>
            <person name="Lu S."/>
            <person name="Hayward A."/>
            <person name="Sun W."/>
            <person name="Li X."/>
            <person name="Schwartz D.C."/>
            <person name="Wang Y."/>
            <person name="Chen S."/>
        </authorList>
    </citation>
    <scope>NUCLEOTIDE SEQUENCE [LARGE SCALE GENOMIC DNA]</scope>
    <source>
        <strain evidence="2 3">ZZ0214-1</strain>
    </source>
</reference>
<dbReference type="EMBL" id="AYKW01000029">
    <property type="protein sequence ID" value="PIL28061.1"/>
    <property type="molecule type" value="Genomic_DNA"/>
</dbReference>
<dbReference type="AlphaFoldDB" id="A0A2G8S2T3"/>
<dbReference type="OrthoDB" id="3214103at2759"/>
<comment type="caution">
    <text evidence="2">The sequence shown here is derived from an EMBL/GenBank/DDBJ whole genome shotgun (WGS) entry which is preliminary data.</text>
</comment>
<evidence type="ECO:0000256" key="1">
    <source>
        <dbReference type="SAM" id="Phobius"/>
    </source>
</evidence>
<feature type="transmembrane region" description="Helical" evidence="1">
    <location>
        <begin position="68"/>
        <end position="91"/>
    </location>
</feature>
<proteinExistence type="predicted"/>